<evidence type="ECO:0000313" key="1">
    <source>
        <dbReference type="EMBL" id="RYR08066.1"/>
    </source>
</evidence>
<organism evidence="1 2">
    <name type="scientific">Arachis hypogaea</name>
    <name type="common">Peanut</name>
    <dbReference type="NCBI Taxonomy" id="3818"/>
    <lineage>
        <taxon>Eukaryota</taxon>
        <taxon>Viridiplantae</taxon>
        <taxon>Streptophyta</taxon>
        <taxon>Embryophyta</taxon>
        <taxon>Tracheophyta</taxon>
        <taxon>Spermatophyta</taxon>
        <taxon>Magnoliopsida</taxon>
        <taxon>eudicotyledons</taxon>
        <taxon>Gunneridae</taxon>
        <taxon>Pentapetalae</taxon>
        <taxon>rosids</taxon>
        <taxon>fabids</taxon>
        <taxon>Fabales</taxon>
        <taxon>Fabaceae</taxon>
        <taxon>Papilionoideae</taxon>
        <taxon>50 kb inversion clade</taxon>
        <taxon>dalbergioids sensu lato</taxon>
        <taxon>Dalbergieae</taxon>
        <taxon>Pterocarpus clade</taxon>
        <taxon>Arachis</taxon>
    </lineage>
</organism>
<evidence type="ECO:0008006" key="3">
    <source>
        <dbReference type="Google" id="ProtNLM"/>
    </source>
</evidence>
<name>A0A444Z1M3_ARAHY</name>
<sequence>MRRKLSRRECSSNRIMEAVPALANAHDMIDEIENRSSHLLTLYPMILWKSTSQALEFGQLSPGEIITEGSASSTAISIAMVAPTFTCKSHVVIPNDAAIEKVHTPFLYRHLCNNAILIMDPA</sequence>
<dbReference type="Proteomes" id="UP000289738">
    <property type="component" value="Chromosome B05"/>
</dbReference>
<protein>
    <recommendedName>
        <fullName evidence="3">Tryptophan synthase beta chain-like PALP domain-containing protein</fullName>
    </recommendedName>
</protein>
<keyword evidence="2" id="KW-1185">Reference proteome</keyword>
<dbReference type="AlphaFoldDB" id="A0A444Z1M3"/>
<dbReference type="InterPro" id="IPR036052">
    <property type="entry name" value="TrpB-like_PALP_sf"/>
</dbReference>
<comment type="caution">
    <text evidence="1">The sequence shown here is derived from an EMBL/GenBank/DDBJ whole genome shotgun (WGS) entry which is preliminary data.</text>
</comment>
<reference evidence="1 2" key="1">
    <citation type="submission" date="2019-01" db="EMBL/GenBank/DDBJ databases">
        <title>Sequencing of cultivated peanut Arachis hypogaea provides insights into genome evolution and oil improvement.</title>
        <authorList>
            <person name="Chen X."/>
        </authorList>
    </citation>
    <scope>NUCLEOTIDE SEQUENCE [LARGE SCALE GENOMIC DNA]</scope>
    <source>
        <strain evidence="2">cv. Fuhuasheng</strain>
        <tissue evidence="1">Leaves</tissue>
    </source>
</reference>
<evidence type="ECO:0000313" key="2">
    <source>
        <dbReference type="Proteomes" id="UP000289738"/>
    </source>
</evidence>
<dbReference type="EMBL" id="SDMP01000015">
    <property type="protein sequence ID" value="RYR08066.1"/>
    <property type="molecule type" value="Genomic_DNA"/>
</dbReference>
<gene>
    <name evidence="1" type="ORF">Ahy_B05g075612</name>
</gene>
<dbReference type="Gene3D" id="3.40.50.1100">
    <property type="match status" value="1"/>
</dbReference>
<accession>A0A444Z1M3</accession>
<dbReference type="STRING" id="3818.A0A444Z1M3"/>
<dbReference type="SUPFAM" id="SSF53686">
    <property type="entry name" value="Tryptophan synthase beta subunit-like PLP-dependent enzymes"/>
    <property type="match status" value="1"/>
</dbReference>
<proteinExistence type="predicted"/>